<proteinExistence type="predicted"/>
<dbReference type="Proteomes" id="UP000033103">
    <property type="component" value="Chromosome"/>
</dbReference>
<dbReference type="InterPro" id="IPR000385">
    <property type="entry name" value="MoaA_NifB_PqqE_Fe-S-bd_CS"/>
</dbReference>
<gene>
    <name evidence="8" type="ORF">VC03_03280</name>
</gene>
<evidence type="ECO:0000256" key="3">
    <source>
        <dbReference type="ARBA" id="ARBA00022691"/>
    </source>
</evidence>
<dbReference type="STRING" id="187101.VC03_03280"/>
<keyword evidence="5" id="KW-0408">Iron</keyword>
<protein>
    <recommendedName>
        <fullName evidence="7">Radical SAM core domain-containing protein</fullName>
    </recommendedName>
</protein>
<dbReference type="InterPro" id="IPR023867">
    <property type="entry name" value="Sulphatase_maturase_rSAM"/>
</dbReference>
<dbReference type="SFLD" id="SFLDG01067">
    <property type="entry name" value="SPASM/twitch_domain_containing"/>
    <property type="match status" value="1"/>
</dbReference>
<keyword evidence="9" id="KW-1185">Reference proteome</keyword>
<dbReference type="InterPro" id="IPR058240">
    <property type="entry name" value="rSAM_sf"/>
</dbReference>
<dbReference type="EMBL" id="CP011280">
    <property type="protein sequence ID" value="AKC95547.1"/>
    <property type="molecule type" value="Genomic_DNA"/>
</dbReference>
<evidence type="ECO:0000256" key="4">
    <source>
        <dbReference type="ARBA" id="ARBA00022723"/>
    </source>
</evidence>
<evidence type="ECO:0000256" key="1">
    <source>
        <dbReference type="ARBA" id="ARBA00001966"/>
    </source>
</evidence>
<dbReference type="InterPro" id="IPR013785">
    <property type="entry name" value="Aldolase_TIM"/>
</dbReference>
<keyword evidence="2" id="KW-0004">4Fe-4S</keyword>
<dbReference type="GO" id="GO:0046872">
    <property type="term" value="F:metal ion binding"/>
    <property type="evidence" value="ECO:0007669"/>
    <property type="project" value="UniProtKB-KW"/>
</dbReference>
<dbReference type="PANTHER" id="PTHR43273:SF8">
    <property type="entry name" value="RADICAL SAM DOMAIN PROTEIN"/>
    <property type="match status" value="1"/>
</dbReference>
<name>A0A0E3ZBJ7_9FUSO</name>
<evidence type="ECO:0000259" key="7">
    <source>
        <dbReference type="PROSITE" id="PS51918"/>
    </source>
</evidence>
<accession>A0A0E3ZBJ7</accession>
<dbReference type="OrthoDB" id="9808591at2"/>
<dbReference type="InterPro" id="IPR007197">
    <property type="entry name" value="rSAM"/>
</dbReference>
<reference evidence="8 9" key="1">
    <citation type="journal article" date="2012" name="BMC Genomics">
        <title>Genomic sequence analysis and characterization of Sneathia amnii sp. nov.</title>
        <authorList>
            <consortium name="Vaginal Microbiome Consortium (additional members)"/>
            <person name="Harwich M.D.Jr."/>
            <person name="Serrano M.G."/>
            <person name="Fettweis J.M."/>
            <person name="Alves J.M."/>
            <person name="Reimers M.A."/>
            <person name="Buck G.A."/>
            <person name="Jefferson K.K."/>
        </authorList>
    </citation>
    <scope>NUCLEOTIDE SEQUENCE [LARGE SCALE GENOMIC DNA]</scope>
    <source>
        <strain evidence="8 9">SN35</strain>
    </source>
</reference>
<dbReference type="AlphaFoldDB" id="A0A0E3ZBJ7"/>
<dbReference type="KEGG" id="sns:VC03_03280"/>
<dbReference type="Gene3D" id="3.20.20.70">
    <property type="entry name" value="Aldolase class I"/>
    <property type="match status" value="1"/>
</dbReference>
<dbReference type="NCBIfam" id="NF047865">
    <property type="entry name" value="rSAM_PapB"/>
    <property type="match status" value="1"/>
</dbReference>
<dbReference type="GO" id="GO:0051539">
    <property type="term" value="F:4 iron, 4 sulfur cluster binding"/>
    <property type="evidence" value="ECO:0007669"/>
    <property type="project" value="UniProtKB-KW"/>
</dbReference>
<dbReference type="GO" id="GO:0016491">
    <property type="term" value="F:oxidoreductase activity"/>
    <property type="evidence" value="ECO:0007669"/>
    <property type="project" value="InterPro"/>
</dbReference>
<organism evidence="8 9">
    <name type="scientific">Sneathia vaginalis</name>
    <dbReference type="NCBI Taxonomy" id="187101"/>
    <lineage>
        <taxon>Bacteria</taxon>
        <taxon>Fusobacteriati</taxon>
        <taxon>Fusobacteriota</taxon>
        <taxon>Fusobacteriia</taxon>
        <taxon>Fusobacteriales</taxon>
        <taxon>Leptotrichiaceae</taxon>
        <taxon>Sneathia</taxon>
    </lineage>
</organism>
<sequence length="453" mass="52690">MKLMDIYPKNEKYYPNVIKQINGEFYLYNLITNGIFKINKEVSNIIHYNKNINIEKDKDIKTFLENNYILRNKKNDDKLNSIYDKKLNSKFKFEPSGLTLMVSQECNLRCKYCYGEGGEYNNKGKMTFEIAKKAIDYFVKVSKVDKVGICFFGGEPLTNFVLIKEIIDYTKSIENYINKKFHFSITTNGTLLTNKIKKFLLDNNIFITISLDGTKEVTDSNRYYISKKGVYDVIKSNINKLDKKVVVRATIAPPNYDMKKSINHLVKDLKLNSVAWAVADNLLTEEDFYKISESYNKLLDELWNTIKLKKYNEVKKYSMFMNNLRKFSKDGIRIKGCGAANNMIAIDINGDVYPCHRFVGLKRYVLTNVDSNTKFNEKIFSKMDLKNFDKCKYCIARNICGGACINENVYANLSINKPSEKHCNFTKKMVEKLFEIYISLTEEDKLNLFGDLK</sequence>
<keyword evidence="6" id="KW-0411">Iron-sulfur</keyword>
<dbReference type="RefSeq" id="WP_046328653.1">
    <property type="nucleotide sequence ID" value="NZ_CP011280.1"/>
</dbReference>
<evidence type="ECO:0000313" key="8">
    <source>
        <dbReference type="EMBL" id="AKC95547.1"/>
    </source>
</evidence>
<dbReference type="SFLD" id="SFLDG01386">
    <property type="entry name" value="main_SPASM_domain-containing"/>
    <property type="match status" value="1"/>
</dbReference>
<dbReference type="PROSITE" id="PS51918">
    <property type="entry name" value="RADICAL_SAM"/>
    <property type="match status" value="1"/>
</dbReference>
<dbReference type="PANTHER" id="PTHR43273">
    <property type="entry name" value="ANAEROBIC SULFATASE-MATURATING ENZYME HOMOLOG ASLB-RELATED"/>
    <property type="match status" value="1"/>
</dbReference>
<evidence type="ECO:0000256" key="2">
    <source>
        <dbReference type="ARBA" id="ARBA00022485"/>
    </source>
</evidence>
<comment type="cofactor">
    <cofactor evidence="1">
        <name>[4Fe-4S] cluster</name>
        <dbReference type="ChEBI" id="CHEBI:49883"/>
    </cofactor>
</comment>
<dbReference type="SFLD" id="SFLDS00029">
    <property type="entry name" value="Radical_SAM"/>
    <property type="match status" value="1"/>
</dbReference>
<keyword evidence="4" id="KW-0479">Metal-binding</keyword>
<dbReference type="CDD" id="cd01335">
    <property type="entry name" value="Radical_SAM"/>
    <property type="match status" value="1"/>
</dbReference>
<dbReference type="Pfam" id="PF04055">
    <property type="entry name" value="Radical_SAM"/>
    <property type="match status" value="1"/>
</dbReference>
<dbReference type="PROSITE" id="PS01305">
    <property type="entry name" value="MOAA_NIFB_PQQE"/>
    <property type="match status" value="1"/>
</dbReference>
<evidence type="ECO:0000313" key="9">
    <source>
        <dbReference type="Proteomes" id="UP000033103"/>
    </source>
</evidence>
<evidence type="ECO:0000256" key="5">
    <source>
        <dbReference type="ARBA" id="ARBA00023004"/>
    </source>
</evidence>
<dbReference type="SUPFAM" id="SSF102114">
    <property type="entry name" value="Radical SAM enzymes"/>
    <property type="match status" value="1"/>
</dbReference>
<dbReference type="HOGENOM" id="CLU_009273_3_0_0"/>
<evidence type="ECO:0000256" key="6">
    <source>
        <dbReference type="ARBA" id="ARBA00023014"/>
    </source>
</evidence>
<keyword evidence="3" id="KW-0949">S-adenosyl-L-methionine</keyword>
<feature type="domain" description="Radical SAM core" evidence="7">
    <location>
        <begin position="92"/>
        <end position="325"/>
    </location>
</feature>
<dbReference type="SFLD" id="SFLDG01384">
    <property type="entry name" value="thioether_bond_formation_requi"/>
    <property type="match status" value="1"/>
</dbReference>
<dbReference type="NCBIfam" id="TIGR04085">
    <property type="entry name" value="rSAM_more_4Fe4S"/>
    <property type="match status" value="1"/>
</dbReference>
<dbReference type="PATRIC" id="fig|1069640.6.peg.644"/>
<dbReference type="InterPro" id="IPR023885">
    <property type="entry name" value="4Fe4S-binding_SPASM_dom"/>
</dbReference>